<accession>A0A2U2IYQ8</accession>
<evidence type="ECO:0008006" key="3">
    <source>
        <dbReference type="Google" id="ProtNLM"/>
    </source>
</evidence>
<proteinExistence type="predicted"/>
<dbReference type="Gene3D" id="1.25.40.10">
    <property type="entry name" value="Tetratricopeptide repeat domain"/>
    <property type="match status" value="1"/>
</dbReference>
<reference evidence="1 2" key="1">
    <citation type="submission" date="2018-05" db="EMBL/GenBank/DDBJ databases">
        <title>Genome of Sphingosinicella humi QZX222.</title>
        <authorList>
            <person name="Qiao Z."/>
            <person name="Wang G."/>
        </authorList>
    </citation>
    <scope>NUCLEOTIDE SEQUENCE [LARGE SCALE GENOMIC DNA]</scope>
    <source>
        <strain evidence="1 2">QZX222</strain>
    </source>
</reference>
<evidence type="ECO:0000313" key="1">
    <source>
        <dbReference type="EMBL" id="PWG01219.1"/>
    </source>
</evidence>
<dbReference type="EMBL" id="QFFF01000002">
    <property type="protein sequence ID" value="PWG01219.1"/>
    <property type="molecule type" value="Genomic_DNA"/>
</dbReference>
<dbReference type="AlphaFoldDB" id="A0A2U2IYQ8"/>
<organism evidence="1 2">
    <name type="scientific">Allosphingosinicella humi</name>
    <dbReference type="NCBI Taxonomy" id="2068657"/>
    <lineage>
        <taxon>Bacteria</taxon>
        <taxon>Pseudomonadati</taxon>
        <taxon>Pseudomonadota</taxon>
        <taxon>Alphaproteobacteria</taxon>
        <taxon>Sphingomonadales</taxon>
        <taxon>Sphingomonadaceae</taxon>
        <taxon>Allosphingosinicella</taxon>
    </lineage>
</organism>
<evidence type="ECO:0000313" key="2">
    <source>
        <dbReference type="Proteomes" id="UP000245916"/>
    </source>
</evidence>
<comment type="caution">
    <text evidence="1">The sequence shown here is derived from an EMBL/GenBank/DDBJ whole genome shotgun (WGS) entry which is preliminary data.</text>
</comment>
<dbReference type="InterPro" id="IPR011990">
    <property type="entry name" value="TPR-like_helical_dom_sf"/>
</dbReference>
<gene>
    <name evidence="1" type="ORF">DF286_13865</name>
</gene>
<keyword evidence="2" id="KW-1185">Reference proteome</keyword>
<dbReference type="SUPFAM" id="SSF48452">
    <property type="entry name" value="TPR-like"/>
    <property type="match status" value="1"/>
</dbReference>
<name>A0A2U2IYQ8_9SPHN</name>
<sequence>MASAVLLLASGPADAAWRRAETDHFILYGEIEEGRLREQAIVLEEFDRLLRLLTGVDAASPPNKLPVYLVYNHDRLRLVRDVSYGVGGFYLASPDGIGAFVNQRTNVGRYGPNDTLFHEYAHHFMLQYFPAGYPAWYVEGFAEYVATADFRSDILEFGRYNDNRSLWLSDKSRWIPYEHVLFGGDRKPQWGDSARFYAQSWILVHYLMSDPARAAATRAYLSALSAGEEPRTAFQSAFGMPASDLDARIRAYARDGIAYTRAPRGHAVADPVITTLPTSSDELMLLQAVMRVGVPEKARKAVLERTRREARGKEDPFARRVLAQAEALYGNAAAADRLLGELLQASPDDAELLYLKGMRYLTAGRADEAARAAYFAEAKGWFVKAHKVDPNHFPTLYRYAEALSVEPDYLSENTTNILLLARSLAPQVAEIGIQAGQILLLREEYDAARAVLTPIAASVHHPQSVAAAETLLEAAKNRRPVDERVGFDFGDAEQAGSTE</sequence>
<protein>
    <recommendedName>
        <fullName evidence="3">DUF1570 domain-containing protein</fullName>
    </recommendedName>
</protein>
<dbReference type="Proteomes" id="UP000245916">
    <property type="component" value="Unassembled WGS sequence"/>
</dbReference>